<evidence type="ECO:0000313" key="1">
    <source>
        <dbReference type="EMBL" id="QHT89406.1"/>
    </source>
</evidence>
<reference evidence="1" key="1">
    <citation type="journal article" date="2020" name="Nature">
        <title>Giant virus diversity and host interactions through global metagenomics.</title>
        <authorList>
            <person name="Schulz F."/>
            <person name="Roux S."/>
            <person name="Paez-Espino D."/>
            <person name="Jungbluth S."/>
            <person name="Walsh D.A."/>
            <person name="Denef V.J."/>
            <person name="McMahon K.D."/>
            <person name="Konstantinidis K.T."/>
            <person name="Eloe-Fadrosh E.A."/>
            <person name="Kyrpides N.C."/>
            <person name="Woyke T."/>
        </authorList>
    </citation>
    <scope>NUCLEOTIDE SEQUENCE</scope>
    <source>
        <strain evidence="1">GVMAG-M-3300023184-60</strain>
    </source>
</reference>
<dbReference type="EMBL" id="MN740140">
    <property type="protein sequence ID" value="QHT89406.1"/>
    <property type="molecule type" value="Genomic_DNA"/>
</dbReference>
<protein>
    <submittedName>
        <fullName evidence="1">Uncharacterized protein</fullName>
    </submittedName>
</protein>
<sequence length="320" mass="38662">MTTTTIENFPSLRDYTRRASISRNGIIINVADFVYEWKNDDDPYDYFILKDGDSYYSLNYNIITYLLLNHKQLFLNYFTKSEFLEFVKNGNMFYENNNKVKDFEKYMKKNKRNINGFILGQLKNIQILSNALMRKLPRCDAVFDIPRYSRGRRQEREETLVLYRGFNYQRYRKMLPNIYIDQVITTETFLSTSIQELIAIKYIFDYDKDVDKHILWKIIINEDKFDIFNYTFISERFNIKDDLPTLLANQNIECEFLLNMGALLKCIDINVIYDFQGYSMTGYNIPAKQYTEYTFEFLGWNLEYIERVNRNMSRYIEYLK</sequence>
<organism evidence="1">
    <name type="scientific">viral metagenome</name>
    <dbReference type="NCBI Taxonomy" id="1070528"/>
    <lineage>
        <taxon>unclassified sequences</taxon>
        <taxon>metagenomes</taxon>
        <taxon>organismal metagenomes</taxon>
    </lineage>
</organism>
<proteinExistence type="predicted"/>
<dbReference type="AlphaFoldDB" id="A0A6C0IAN1"/>
<name>A0A6C0IAN1_9ZZZZ</name>
<accession>A0A6C0IAN1</accession>